<keyword evidence="3" id="KW-0547">Nucleotide-binding</keyword>
<dbReference type="RefSeq" id="WP_179566828.1">
    <property type="nucleotide sequence ID" value="NZ_JACBZY010000001.1"/>
</dbReference>
<keyword evidence="1 9" id="KW-0436">Ligase</keyword>
<keyword evidence="4" id="KW-0460">Magnesium</keyword>
<organism evidence="9 10">
    <name type="scientific">Schumannella luteola</name>
    <dbReference type="NCBI Taxonomy" id="472059"/>
    <lineage>
        <taxon>Bacteria</taxon>
        <taxon>Bacillati</taxon>
        <taxon>Actinomycetota</taxon>
        <taxon>Actinomycetes</taxon>
        <taxon>Micrococcales</taxon>
        <taxon>Microbacteriaceae</taxon>
        <taxon>Schumannella</taxon>
    </lineage>
</organism>
<dbReference type="InterPro" id="IPR002847">
    <property type="entry name" value="F420-0_gamma-glut_ligase-dom"/>
</dbReference>
<evidence type="ECO:0000313" key="9">
    <source>
        <dbReference type="EMBL" id="NYG98945.1"/>
    </source>
</evidence>
<keyword evidence="10" id="KW-1185">Reference proteome</keyword>
<dbReference type="SUPFAM" id="SSF144010">
    <property type="entry name" value="CofE-like"/>
    <property type="match status" value="1"/>
</dbReference>
<evidence type="ECO:0000313" key="10">
    <source>
        <dbReference type="Proteomes" id="UP000553888"/>
    </source>
</evidence>
<evidence type="ECO:0000259" key="8">
    <source>
        <dbReference type="Pfam" id="PF01996"/>
    </source>
</evidence>
<dbReference type="EMBL" id="JACBZY010000001">
    <property type="protein sequence ID" value="NYG98945.1"/>
    <property type="molecule type" value="Genomic_DNA"/>
</dbReference>
<accession>A0A852YP04</accession>
<dbReference type="Proteomes" id="UP000553888">
    <property type="component" value="Unassembled WGS sequence"/>
</dbReference>
<evidence type="ECO:0000256" key="1">
    <source>
        <dbReference type="ARBA" id="ARBA00022598"/>
    </source>
</evidence>
<dbReference type="GO" id="GO:0052619">
    <property type="term" value="F:coenzyme F420-1:gamma-L-glutamate ligase activity"/>
    <property type="evidence" value="ECO:0007669"/>
    <property type="project" value="UniProtKB-EC"/>
</dbReference>
<evidence type="ECO:0000256" key="6">
    <source>
        <dbReference type="ARBA" id="ARBA00023134"/>
    </source>
</evidence>
<evidence type="ECO:0000256" key="2">
    <source>
        <dbReference type="ARBA" id="ARBA00022723"/>
    </source>
</evidence>
<dbReference type="EC" id="6.3.2.31" evidence="9"/>
<dbReference type="Gene3D" id="3.90.1660.10">
    <property type="entry name" value="CofE-like domain"/>
    <property type="match status" value="1"/>
</dbReference>
<evidence type="ECO:0000256" key="4">
    <source>
        <dbReference type="ARBA" id="ARBA00022842"/>
    </source>
</evidence>
<evidence type="ECO:0000256" key="5">
    <source>
        <dbReference type="ARBA" id="ARBA00022958"/>
    </source>
</evidence>
<dbReference type="NCBIfam" id="TIGR01916">
    <property type="entry name" value="F420_cofE"/>
    <property type="match status" value="1"/>
</dbReference>
<comment type="caution">
    <text evidence="9">The sequence shown here is derived from an EMBL/GenBank/DDBJ whole genome shotgun (WGS) entry which is preliminary data.</text>
</comment>
<reference evidence="9 10" key="1">
    <citation type="submission" date="2020-07" db="EMBL/GenBank/DDBJ databases">
        <title>Sequencing the genomes of 1000 actinobacteria strains.</title>
        <authorList>
            <person name="Klenk H.-P."/>
        </authorList>
    </citation>
    <scope>NUCLEOTIDE SEQUENCE [LARGE SCALE GENOMIC DNA]</scope>
    <source>
        <strain evidence="9 10">DSM 23141</strain>
    </source>
</reference>
<dbReference type="Gene3D" id="3.30.1330.100">
    <property type="entry name" value="CofE-like"/>
    <property type="match status" value="1"/>
</dbReference>
<evidence type="ECO:0000256" key="3">
    <source>
        <dbReference type="ARBA" id="ARBA00022741"/>
    </source>
</evidence>
<keyword evidence="5" id="KW-0630">Potassium</keyword>
<keyword evidence="6" id="KW-0342">GTP-binding</keyword>
<keyword evidence="7" id="KW-0464">Manganese</keyword>
<dbReference type="Pfam" id="PF01996">
    <property type="entry name" value="F420_ligase"/>
    <property type="match status" value="1"/>
</dbReference>
<name>A0A852YP04_9MICO</name>
<dbReference type="PANTHER" id="PTHR47917:SF1">
    <property type="entry name" value="COENZYME F420:L-GLUTAMATE LIGASE"/>
    <property type="match status" value="1"/>
</dbReference>
<dbReference type="EC" id="6.3.2.34" evidence="9"/>
<dbReference type="GO" id="GO:0052618">
    <property type="term" value="F:coenzyme F420-0:L-glutamate ligase activity"/>
    <property type="evidence" value="ECO:0007669"/>
    <property type="project" value="UniProtKB-EC"/>
</dbReference>
<protein>
    <submittedName>
        <fullName evidence="9">Coenzyme F420-0:L-glutamate ligase/coenzyme F420-1:gamma-L-glutamate ligase</fullName>
        <ecNumber evidence="9">6.3.2.31</ecNumber>
        <ecNumber evidence="9">6.3.2.34</ecNumber>
    </submittedName>
</protein>
<dbReference type="InterPro" id="IPR008225">
    <property type="entry name" value="F420-0_g-glutamyl_ligase"/>
</dbReference>
<dbReference type="PANTHER" id="PTHR47917">
    <property type="match status" value="1"/>
</dbReference>
<proteinExistence type="predicted"/>
<keyword evidence="2" id="KW-0479">Metal-binding</keyword>
<dbReference type="GO" id="GO:0046872">
    <property type="term" value="F:metal ion binding"/>
    <property type="evidence" value="ECO:0007669"/>
    <property type="project" value="UniProtKB-KW"/>
</dbReference>
<dbReference type="GO" id="GO:0005525">
    <property type="term" value="F:GTP binding"/>
    <property type="evidence" value="ECO:0007669"/>
    <property type="project" value="UniProtKB-KW"/>
</dbReference>
<evidence type="ECO:0000256" key="7">
    <source>
        <dbReference type="ARBA" id="ARBA00023211"/>
    </source>
</evidence>
<feature type="domain" description="Coenzyme F420:L-glutamate ligase-like" evidence="8">
    <location>
        <begin position="15"/>
        <end position="213"/>
    </location>
</feature>
<dbReference type="AlphaFoldDB" id="A0A852YP04"/>
<sequence>MRFEPALQIATVDGIGEVQPGTDLPALIADAVAEVIETGDILAVTSKIVSKAEGRLVAADDREQAITDQTVRLVASRRNPETGHVMRIVENPLGLVMAAAGVDASNVPEGTVLLLPEDPDASARAIAAAVLERSGVCIGVIVTDTMGRAWRVGQTDAAIGAAGLHVIDDLRGSTDANGRVLDVTVAAVADEIAAAADLVKGKASGRPVAIVRGLARLVPAAGANAGGVADRTDASADDVDTPDELPGAAALVRRGEGDLFRLGVEEARAEGYAAGWAAAFAGRSAGATGVGGSPGDESTGA</sequence>
<gene>
    <name evidence="9" type="ORF">BJ979_001571</name>
</gene>